<accession>A0AAW1YA01</accession>
<organism evidence="8 9">
    <name type="scientific">Rubus argutus</name>
    <name type="common">Southern blackberry</name>
    <dbReference type="NCBI Taxonomy" id="59490"/>
    <lineage>
        <taxon>Eukaryota</taxon>
        <taxon>Viridiplantae</taxon>
        <taxon>Streptophyta</taxon>
        <taxon>Embryophyta</taxon>
        <taxon>Tracheophyta</taxon>
        <taxon>Spermatophyta</taxon>
        <taxon>Magnoliopsida</taxon>
        <taxon>eudicotyledons</taxon>
        <taxon>Gunneridae</taxon>
        <taxon>Pentapetalae</taxon>
        <taxon>rosids</taxon>
        <taxon>fabids</taxon>
        <taxon>Rosales</taxon>
        <taxon>Rosaceae</taxon>
        <taxon>Rosoideae</taxon>
        <taxon>Rosoideae incertae sedis</taxon>
        <taxon>Rubus</taxon>
    </lineage>
</organism>
<dbReference type="Pfam" id="PF03073">
    <property type="entry name" value="TspO_MBR"/>
    <property type="match status" value="1"/>
</dbReference>
<dbReference type="PIRSF" id="PIRSF005859">
    <property type="entry name" value="PBR"/>
    <property type="match status" value="1"/>
</dbReference>
<dbReference type="PANTHER" id="PTHR10057">
    <property type="entry name" value="PERIPHERAL-TYPE BENZODIAZEPINE RECEPTOR"/>
    <property type="match status" value="1"/>
</dbReference>
<keyword evidence="4 7" id="KW-1133">Transmembrane helix</keyword>
<evidence type="ECO:0000256" key="7">
    <source>
        <dbReference type="SAM" id="Phobius"/>
    </source>
</evidence>
<feature type="transmembrane region" description="Helical" evidence="7">
    <location>
        <begin position="81"/>
        <end position="102"/>
    </location>
</feature>
<dbReference type="PANTHER" id="PTHR10057:SF0">
    <property type="entry name" value="TRANSLOCATOR PROTEIN"/>
    <property type="match status" value="1"/>
</dbReference>
<sequence>MDSQNLKQRRVADEPSPDTNTSATTMNKNNYRSKRDMAKRGLRSLAVAISLPVALHLLTLYLGSTDSYRTSSKPFWFPPLWALRLTCLASSFLMGLSAWLVWAEGGFHKNPVALPVYLAQLVLGLLWDPIVFGAGAPWVGMVVCMGMFAALVGCSKVFQDVNPTAGDLIKPCLAWVAFLAVVNLKLVYL</sequence>
<evidence type="ECO:0000256" key="3">
    <source>
        <dbReference type="ARBA" id="ARBA00022692"/>
    </source>
</evidence>
<keyword evidence="3 7" id="KW-0812">Transmembrane</keyword>
<dbReference type="EMBL" id="JBEDUW010000002">
    <property type="protein sequence ID" value="KAK9945648.1"/>
    <property type="molecule type" value="Genomic_DNA"/>
</dbReference>
<feature type="transmembrane region" description="Helical" evidence="7">
    <location>
        <begin position="138"/>
        <end position="158"/>
    </location>
</feature>
<feature type="region of interest" description="Disordered" evidence="6">
    <location>
        <begin position="1"/>
        <end position="30"/>
    </location>
</feature>
<evidence type="ECO:0008006" key="10">
    <source>
        <dbReference type="Google" id="ProtNLM"/>
    </source>
</evidence>
<gene>
    <name evidence="8" type="ORF">M0R45_011152</name>
</gene>
<protein>
    <recommendedName>
        <fullName evidence="10">Translocator protein homolog</fullName>
    </recommendedName>
</protein>
<dbReference type="InterPro" id="IPR038330">
    <property type="entry name" value="TspO/MBR-related_sf"/>
</dbReference>
<name>A0AAW1YA01_RUBAR</name>
<evidence type="ECO:0000256" key="1">
    <source>
        <dbReference type="ARBA" id="ARBA00004141"/>
    </source>
</evidence>
<feature type="transmembrane region" description="Helical" evidence="7">
    <location>
        <begin position="170"/>
        <end position="188"/>
    </location>
</feature>
<evidence type="ECO:0000256" key="4">
    <source>
        <dbReference type="ARBA" id="ARBA00022989"/>
    </source>
</evidence>
<feature type="transmembrane region" description="Helical" evidence="7">
    <location>
        <begin position="42"/>
        <end position="61"/>
    </location>
</feature>
<dbReference type="Proteomes" id="UP001457282">
    <property type="component" value="Unassembled WGS sequence"/>
</dbReference>
<feature type="transmembrane region" description="Helical" evidence="7">
    <location>
        <begin position="114"/>
        <end position="132"/>
    </location>
</feature>
<dbReference type="AlphaFoldDB" id="A0AAW1YA01"/>
<keyword evidence="9" id="KW-1185">Reference proteome</keyword>
<dbReference type="GO" id="GO:0033013">
    <property type="term" value="P:tetrapyrrole metabolic process"/>
    <property type="evidence" value="ECO:0007669"/>
    <property type="project" value="UniProtKB-ARBA"/>
</dbReference>
<evidence type="ECO:0000256" key="2">
    <source>
        <dbReference type="ARBA" id="ARBA00007524"/>
    </source>
</evidence>
<dbReference type="Gene3D" id="1.20.1260.100">
    <property type="entry name" value="TspO/MBR protein"/>
    <property type="match status" value="1"/>
</dbReference>
<dbReference type="InterPro" id="IPR004307">
    <property type="entry name" value="TspO_MBR"/>
</dbReference>
<keyword evidence="5 7" id="KW-0472">Membrane</keyword>
<dbReference type="CDD" id="cd15904">
    <property type="entry name" value="TSPO_MBR"/>
    <property type="match status" value="1"/>
</dbReference>
<proteinExistence type="inferred from homology"/>
<reference evidence="8 9" key="1">
    <citation type="journal article" date="2023" name="G3 (Bethesda)">
        <title>A chromosome-length genome assembly and annotation of blackberry (Rubus argutus, cv. 'Hillquist').</title>
        <authorList>
            <person name="Bruna T."/>
            <person name="Aryal R."/>
            <person name="Dudchenko O."/>
            <person name="Sargent D.J."/>
            <person name="Mead D."/>
            <person name="Buti M."/>
            <person name="Cavallini A."/>
            <person name="Hytonen T."/>
            <person name="Andres J."/>
            <person name="Pham M."/>
            <person name="Weisz D."/>
            <person name="Mascagni F."/>
            <person name="Usai G."/>
            <person name="Natali L."/>
            <person name="Bassil N."/>
            <person name="Fernandez G.E."/>
            <person name="Lomsadze A."/>
            <person name="Armour M."/>
            <person name="Olukolu B."/>
            <person name="Poorten T."/>
            <person name="Britton C."/>
            <person name="Davik J."/>
            <person name="Ashrafi H."/>
            <person name="Aiden E.L."/>
            <person name="Borodovsky M."/>
            <person name="Worthington M."/>
        </authorList>
    </citation>
    <scope>NUCLEOTIDE SEQUENCE [LARGE SCALE GENOMIC DNA]</scope>
    <source>
        <strain evidence="8">PI 553951</strain>
    </source>
</reference>
<feature type="compositionally biased region" description="Polar residues" evidence="6">
    <location>
        <begin position="17"/>
        <end position="30"/>
    </location>
</feature>
<evidence type="ECO:0000256" key="6">
    <source>
        <dbReference type="SAM" id="MobiDB-lite"/>
    </source>
</evidence>
<comment type="caution">
    <text evidence="8">The sequence shown here is derived from an EMBL/GenBank/DDBJ whole genome shotgun (WGS) entry which is preliminary data.</text>
</comment>
<evidence type="ECO:0000256" key="5">
    <source>
        <dbReference type="ARBA" id="ARBA00023136"/>
    </source>
</evidence>
<comment type="subcellular location">
    <subcellularLocation>
        <location evidence="1">Membrane</location>
        <topology evidence="1">Multi-pass membrane protein</topology>
    </subcellularLocation>
</comment>
<evidence type="ECO:0000313" key="9">
    <source>
        <dbReference type="Proteomes" id="UP001457282"/>
    </source>
</evidence>
<dbReference type="FunFam" id="1.20.1260.100:FF:000001">
    <property type="entry name" value="translocator protein 2"/>
    <property type="match status" value="1"/>
</dbReference>
<comment type="similarity">
    <text evidence="2">Belongs to the TspO/BZRP family.</text>
</comment>
<dbReference type="GO" id="GO:0016020">
    <property type="term" value="C:membrane"/>
    <property type="evidence" value="ECO:0007669"/>
    <property type="project" value="UniProtKB-SubCell"/>
</dbReference>
<evidence type="ECO:0000313" key="8">
    <source>
        <dbReference type="EMBL" id="KAK9945648.1"/>
    </source>
</evidence>